<dbReference type="Proteomes" id="UP000027466">
    <property type="component" value="Unassembled WGS sequence"/>
</dbReference>
<evidence type="ECO:0000313" key="3">
    <source>
        <dbReference type="EMBL" id="KDR38468.1"/>
    </source>
</evidence>
<dbReference type="AlphaFoldDB" id="A0A069PCP2"/>
<feature type="chain" id="PRO_5007372025" description="Purine nucleoside phosphorylase" evidence="2">
    <location>
        <begin position="24"/>
        <end position="106"/>
    </location>
</feature>
<sequence>MFKAIIPAVVLASALAFPALANAQNNGPVTRAQVKAELIQLEKAGYDPASDQVDYPENLQAAQRRVNAQNAAAASGYGASTDSRSASGSHFVRPVSNVNPVDYNRP</sequence>
<feature type="signal peptide" evidence="2">
    <location>
        <begin position="1"/>
        <end position="23"/>
    </location>
</feature>
<evidence type="ECO:0000256" key="1">
    <source>
        <dbReference type="SAM" id="MobiDB-lite"/>
    </source>
</evidence>
<dbReference type="Pfam" id="PF13663">
    <property type="entry name" value="DUF4148"/>
    <property type="match status" value="1"/>
</dbReference>
<proteinExistence type="predicted"/>
<comment type="caution">
    <text evidence="3">The sequence shown here is derived from an EMBL/GenBank/DDBJ whole genome shotgun (WGS) entry which is preliminary data.</text>
</comment>
<keyword evidence="4" id="KW-1185">Reference proteome</keyword>
<evidence type="ECO:0008006" key="5">
    <source>
        <dbReference type="Google" id="ProtNLM"/>
    </source>
</evidence>
<dbReference type="InterPro" id="IPR025421">
    <property type="entry name" value="DUF4148"/>
</dbReference>
<protein>
    <recommendedName>
        <fullName evidence="5">Purine nucleoside phosphorylase</fullName>
    </recommendedName>
</protein>
<keyword evidence="2" id="KW-0732">Signal</keyword>
<reference evidence="3 4" key="1">
    <citation type="submission" date="2014-03" db="EMBL/GenBank/DDBJ databases">
        <title>Draft Genome Sequences of Four Burkholderia Strains.</title>
        <authorList>
            <person name="Liu X.Y."/>
            <person name="Li C.X."/>
            <person name="Xu J.H."/>
        </authorList>
    </citation>
    <scope>NUCLEOTIDE SEQUENCE [LARGE SCALE GENOMIC DNA]</scope>
    <source>
        <strain evidence="3 4">DSM 50014</strain>
    </source>
</reference>
<dbReference type="RefSeq" id="WP_035932070.1">
    <property type="nucleotide sequence ID" value="NZ_CADFFX010000056.1"/>
</dbReference>
<feature type="region of interest" description="Disordered" evidence="1">
    <location>
        <begin position="66"/>
        <end position="106"/>
    </location>
</feature>
<evidence type="ECO:0000256" key="2">
    <source>
        <dbReference type="SAM" id="SignalP"/>
    </source>
</evidence>
<name>A0A069PCP2_9BURK</name>
<dbReference type="EMBL" id="JFHC01000088">
    <property type="protein sequence ID" value="KDR38468.1"/>
    <property type="molecule type" value="Genomic_DNA"/>
</dbReference>
<accession>A0A069PCP2</accession>
<gene>
    <name evidence="3" type="ORF">BG61_39740</name>
</gene>
<organism evidence="3 4">
    <name type="scientific">Caballeronia glathei</name>
    <dbReference type="NCBI Taxonomy" id="60547"/>
    <lineage>
        <taxon>Bacteria</taxon>
        <taxon>Pseudomonadati</taxon>
        <taxon>Pseudomonadota</taxon>
        <taxon>Betaproteobacteria</taxon>
        <taxon>Burkholderiales</taxon>
        <taxon>Burkholderiaceae</taxon>
        <taxon>Caballeronia</taxon>
    </lineage>
</organism>
<evidence type="ECO:0000313" key="4">
    <source>
        <dbReference type="Proteomes" id="UP000027466"/>
    </source>
</evidence>
<feature type="compositionally biased region" description="Polar residues" evidence="1">
    <location>
        <begin position="78"/>
        <end position="88"/>
    </location>
</feature>